<keyword evidence="3" id="KW-1185">Reference proteome</keyword>
<organism evidence="2 3">
    <name type="scientific">Diaporthe vaccinii</name>
    <dbReference type="NCBI Taxonomy" id="105482"/>
    <lineage>
        <taxon>Eukaryota</taxon>
        <taxon>Fungi</taxon>
        <taxon>Dikarya</taxon>
        <taxon>Ascomycota</taxon>
        <taxon>Pezizomycotina</taxon>
        <taxon>Sordariomycetes</taxon>
        <taxon>Sordariomycetidae</taxon>
        <taxon>Diaporthales</taxon>
        <taxon>Diaporthaceae</taxon>
        <taxon>Diaporthe</taxon>
        <taxon>Diaporthe eres species complex</taxon>
    </lineage>
</organism>
<accession>A0ABR4ELB8</accession>
<protein>
    <recommendedName>
        <fullName evidence="4">BHLH domain-containing protein</fullName>
    </recommendedName>
</protein>
<sequence>MSQTSGQVSGDTPHVQSGPSQTLTSYLSASPTITERIANNLPDKNRKKRLQEKIANLEAKTRGKGSRST</sequence>
<dbReference type="EMBL" id="JBAWTH010000044">
    <property type="protein sequence ID" value="KAL2283237.1"/>
    <property type="molecule type" value="Genomic_DNA"/>
</dbReference>
<evidence type="ECO:0000313" key="3">
    <source>
        <dbReference type="Proteomes" id="UP001600888"/>
    </source>
</evidence>
<feature type="compositionally biased region" description="Polar residues" evidence="1">
    <location>
        <begin position="1"/>
        <end position="33"/>
    </location>
</feature>
<feature type="region of interest" description="Disordered" evidence="1">
    <location>
        <begin position="1"/>
        <end position="48"/>
    </location>
</feature>
<comment type="caution">
    <text evidence="2">The sequence shown here is derived from an EMBL/GenBank/DDBJ whole genome shotgun (WGS) entry which is preliminary data.</text>
</comment>
<gene>
    <name evidence="2" type="ORF">FJTKL_10116</name>
</gene>
<evidence type="ECO:0000313" key="2">
    <source>
        <dbReference type="EMBL" id="KAL2283237.1"/>
    </source>
</evidence>
<evidence type="ECO:0008006" key="4">
    <source>
        <dbReference type="Google" id="ProtNLM"/>
    </source>
</evidence>
<dbReference type="Proteomes" id="UP001600888">
    <property type="component" value="Unassembled WGS sequence"/>
</dbReference>
<evidence type="ECO:0000256" key="1">
    <source>
        <dbReference type="SAM" id="MobiDB-lite"/>
    </source>
</evidence>
<proteinExistence type="predicted"/>
<reference evidence="2 3" key="1">
    <citation type="submission" date="2024-03" db="EMBL/GenBank/DDBJ databases">
        <title>A high-quality draft genome sequence of Diaporthe vaccinii, a causative agent of upright dieback and viscid rot disease in cranberry plants.</title>
        <authorList>
            <person name="Sarrasin M."/>
            <person name="Lang B.F."/>
            <person name="Burger G."/>
        </authorList>
    </citation>
    <scope>NUCLEOTIDE SEQUENCE [LARGE SCALE GENOMIC DNA]</scope>
    <source>
        <strain evidence="2 3">IS7</strain>
    </source>
</reference>
<name>A0ABR4ELB8_9PEZI</name>